<dbReference type="OrthoDB" id="1687175at2759"/>
<keyword evidence="6" id="KW-1185">Reference proteome</keyword>
<gene>
    <name evidence="5" type="ORF">Celaphus_00009234</name>
</gene>
<dbReference type="SUPFAM" id="SSF52058">
    <property type="entry name" value="L domain-like"/>
    <property type="match status" value="1"/>
</dbReference>
<dbReference type="InterPro" id="IPR001611">
    <property type="entry name" value="Leu-rich_rpt"/>
</dbReference>
<organism evidence="5 6">
    <name type="scientific">Cervus elaphus hippelaphus</name>
    <name type="common">European red deer</name>
    <dbReference type="NCBI Taxonomy" id="46360"/>
    <lineage>
        <taxon>Eukaryota</taxon>
        <taxon>Metazoa</taxon>
        <taxon>Chordata</taxon>
        <taxon>Craniata</taxon>
        <taxon>Vertebrata</taxon>
        <taxon>Euteleostomi</taxon>
        <taxon>Mammalia</taxon>
        <taxon>Eutheria</taxon>
        <taxon>Laurasiatheria</taxon>
        <taxon>Artiodactyla</taxon>
        <taxon>Ruminantia</taxon>
        <taxon>Pecora</taxon>
        <taxon>Cervidae</taxon>
        <taxon>Cervinae</taxon>
        <taxon>Cervus</taxon>
    </lineage>
</organism>
<comment type="subcellular location">
    <subcellularLocation>
        <location evidence="1">Cytoplasm</location>
    </subcellularLocation>
</comment>
<evidence type="ECO:0000256" key="2">
    <source>
        <dbReference type="ARBA" id="ARBA00022490"/>
    </source>
</evidence>
<dbReference type="PANTHER" id="PTHR22710:SF2">
    <property type="entry name" value="X-RAY RADIATION RESISTANCE-ASSOCIATED PROTEIN 1"/>
    <property type="match status" value="1"/>
</dbReference>
<evidence type="ECO:0000256" key="3">
    <source>
        <dbReference type="ARBA" id="ARBA00022614"/>
    </source>
</evidence>
<dbReference type="PANTHER" id="PTHR22710">
    <property type="entry name" value="X-RAY RADIATION RESISTANCE ASSOCIATED PROTEIN 1 XRRA1"/>
    <property type="match status" value="1"/>
</dbReference>
<evidence type="ECO:0000313" key="5">
    <source>
        <dbReference type="EMBL" id="OWK18113.1"/>
    </source>
</evidence>
<dbReference type="GO" id="GO:0005634">
    <property type="term" value="C:nucleus"/>
    <property type="evidence" value="ECO:0007669"/>
    <property type="project" value="TreeGrafter"/>
</dbReference>
<sequence length="379" mass="43262">MLDDNKLSNPNCFVSLAGLRRLKKLSLDQNRIFRIPYLQQVQLRDGSGDWVGGRGSPRKQPQSMLQPKSWIYEASDDQPDYTILPMKKDVDRTEVVFSSYPGFSTSETTKVCALPPIFEILPVKSLKARNQTLAPPFPELRYLSLAYNKIAKEDAILPVALFPSLCELIFHNNPLVTHTRGMVPTNLPPEPSSWGGVESGKYHGYEELLTAKPDPTFIEPKGIQKNAQALQHMLKHPLVYRSSKPRLDTLQKHYVPKEKRTQRIPIPPPRKTRAQLLDDILIRMRDTQNITEAPLGAVLRQRTERRLVNQKQFLEAKKLLKEFRARYRRLVRCSLRSVFGTTAPPQARPALSGSQPKLGHFLEFMDEFYQEPTASDLKG</sequence>
<evidence type="ECO:0000256" key="1">
    <source>
        <dbReference type="ARBA" id="ARBA00004496"/>
    </source>
</evidence>
<dbReference type="EMBL" id="MKHE01000001">
    <property type="protein sequence ID" value="OWK18113.1"/>
    <property type="molecule type" value="Genomic_DNA"/>
</dbReference>
<evidence type="ECO:0000256" key="4">
    <source>
        <dbReference type="ARBA" id="ARBA00022737"/>
    </source>
</evidence>
<evidence type="ECO:0000313" key="6">
    <source>
        <dbReference type="Proteomes" id="UP000242450"/>
    </source>
</evidence>
<dbReference type="Gene3D" id="3.80.10.10">
    <property type="entry name" value="Ribonuclease Inhibitor"/>
    <property type="match status" value="1"/>
</dbReference>
<dbReference type="GO" id="GO:0005737">
    <property type="term" value="C:cytoplasm"/>
    <property type="evidence" value="ECO:0007669"/>
    <property type="project" value="UniProtKB-SubCell"/>
</dbReference>
<keyword evidence="2" id="KW-0963">Cytoplasm</keyword>
<proteinExistence type="predicted"/>
<name>A0A212DIN3_CEREH</name>
<protein>
    <submittedName>
        <fullName evidence="5">XRRA1</fullName>
    </submittedName>
</protein>
<comment type="caution">
    <text evidence="5">The sequence shown here is derived from an EMBL/GenBank/DDBJ whole genome shotgun (WGS) entry which is preliminary data.</text>
</comment>
<dbReference type="PROSITE" id="PS51450">
    <property type="entry name" value="LRR"/>
    <property type="match status" value="1"/>
</dbReference>
<reference evidence="5 6" key="1">
    <citation type="journal article" date="2018" name="Mol. Genet. Genomics">
        <title>The red deer Cervus elaphus genome CerEla1.0: sequencing, annotating, genes, and chromosomes.</title>
        <authorList>
            <person name="Bana N.A."/>
            <person name="Nyiri A."/>
            <person name="Nagy J."/>
            <person name="Frank K."/>
            <person name="Nagy T."/>
            <person name="Steger V."/>
            <person name="Schiller M."/>
            <person name="Lakatos P."/>
            <person name="Sugar L."/>
            <person name="Horn P."/>
            <person name="Barta E."/>
            <person name="Orosz L."/>
        </authorList>
    </citation>
    <scope>NUCLEOTIDE SEQUENCE [LARGE SCALE GENOMIC DNA]</scope>
    <source>
        <strain evidence="5">Hungarian</strain>
    </source>
</reference>
<dbReference type="AlphaFoldDB" id="A0A212DIN3"/>
<dbReference type="Proteomes" id="UP000242450">
    <property type="component" value="Chromosome 1"/>
</dbReference>
<keyword evidence="3" id="KW-0433">Leucine-rich repeat</keyword>
<accession>A0A212DIN3</accession>
<keyword evidence="4" id="KW-0677">Repeat</keyword>
<dbReference type="InterPro" id="IPR032675">
    <property type="entry name" value="LRR_dom_sf"/>
</dbReference>